<dbReference type="InterPro" id="IPR015939">
    <property type="entry name" value="Fum_Rdtase/Succ_DH_flav-like_C"/>
</dbReference>
<dbReference type="Pfam" id="PF02910">
    <property type="entry name" value="Succ_DH_flav_C"/>
    <property type="match status" value="1"/>
</dbReference>
<comment type="caution">
    <text evidence="15">The sequence shown here is derived from an EMBL/GenBank/DDBJ whole genome shotgun (WGS) entry which is preliminary data.</text>
</comment>
<dbReference type="InterPro" id="IPR027477">
    <property type="entry name" value="Succ_DH/fumarate_Rdtase_cat_sf"/>
</dbReference>
<evidence type="ECO:0000259" key="13">
    <source>
        <dbReference type="Pfam" id="PF00890"/>
    </source>
</evidence>
<dbReference type="PRINTS" id="PR00368">
    <property type="entry name" value="FADPNR"/>
</dbReference>
<evidence type="ECO:0000256" key="1">
    <source>
        <dbReference type="ARBA" id="ARBA00001974"/>
    </source>
</evidence>
<evidence type="ECO:0000256" key="5">
    <source>
        <dbReference type="ARBA" id="ARBA00021901"/>
    </source>
</evidence>
<dbReference type="NCBIfam" id="TIGR00551">
    <property type="entry name" value="nadB"/>
    <property type="match status" value="1"/>
</dbReference>
<keyword evidence="8 12" id="KW-0274">FAD</keyword>
<reference evidence="15 16" key="1">
    <citation type="submission" date="2022-11" db="EMBL/GenBank/DDBJ databases">
        <title>Study of microbial diversity in lake waters.</title>
        <authorList>
            <person name="Zhang J."/>
        </authorList>
    </citation>
    <scope>NUCLEOTIDE SEQUENCE [LARGE SCALE GENOMIC DNA]</scope>
    <source>
        <strain evidence="15 16">DT12</strain>
    </source>
</reference>
<dbReference type="SUPFAM" id="SSF51905">
    <property type="entry name" value="FAD/NAD(P)-binding domain"/>
    <property type="match status" value="1"/>
</dbReference>
<name>A0ABT3WY43_9BACL</name>
<accession>A0ABT3WY43</accession>
<comment type="catalytic activity">
    <reaction evidence="10">
        <text>L-aspartate + O2 = iminosuccinate + H2O2</text>
        <dbReference type="Rhea" id="RHEA:25876"/>
        <dbReference type="ChEBI" id="CHEBI:15379"/>
        <dbReference type="ChEBI" id="CHEBI:16240"/>
        <dbReference type="ChEBI" id="CHEBI:29991"/>
        <dbReference type="ChEBI" id="CHEBI:77875"/>
        <dbReference type="EC" id="1.4.3.16"/>
    </reaction>
    <physiologicalReaction direction="left-to-right" evidence="10">
        <dbReference type="Rhea" id="RHEA:25877"/>
    </physiologicalReaction>
</comment>
<dbReference type="EC" id="1.4.3.16" evidence="4 11"/>
<evidence type="ECO:0000256" key="2">
    <source>
        <dbReference type="ARBA" id="ARBA00004950"/>
    </source>
</evidence>
<evidence type="ECO:0000313" key="15">
    <source>
        <dbReference type="EMBL" id="MCX7569593.1"/>
    </source>
</evidence>
<dbReference type="NCBIfam" id="NF005701">
    <property type="entry name" value="PRK07512.1"/>
    <property type="match status" value="1"/>
</dbReference>
<proteinExistence type="inferred from homology"/>
<dbReference type="Proteomes" id="UP001208017">
    <property type="component" value="Unassembled WGS sequence"/>
</dbReference>
<comment type="function">
    <text evidence="12">Catalyzes the oxidation of L-aspartate to iminoaspartate.</text>
</comment>
<evidence type="ECO:0000256" key="4">
    <source>
        <dbReference type="ARBA" id="ARBA00012173"/>
    </source>
</evidence>
<feature type="domain" description="FAD-dependent oxidoreductase 2 FAD-binding" evidence="13">
    <location>
        <begin position="20"/>
        <end position="390"/>
    </location>
</feature>
<dbReference type="InterPro" id="IPR005288">
    <property type="entry name" value="NadB"/>
</dbReference>
<comment type="subcellular location">
    <subcellularLocation>
        <location evidence="12">Cytoplasm</location>
    </subcellularLocation>
</comment>
<dbReference type="InterPro" id="IPR036188">
    <property type="entry name" value="FAD/NAD-bd_sf"/>
</dbReference>
<dbReference type="RefSeq" id="WP_267150828.1">
    <property type="nucleotide sequence ID" value="NZ_JAPMLT010000002.1"/>
</dbReference>
<keyword evidence="9 12" id="KW-0560">Oxidoreductase</keyword>
<dbReference type="PANTHER" id="PTHR42716">
    <property type="entry name" value="L-ASPARTATE OXIDASE"/>
    <property type="match status" value="1"/>
</dbReference>
<evidence type="ECO:0000313" key="16">
    <source>
        <dbReference type="Proteomes" id="UP001208017"/>
    </source>
</evidence>
<evidence type="ECO:0000256" key="9">
    <source>
        <dbReference type="ARBA" id="ARBA00023002"/>
    </source>
</evidence>
<evidence type="ECO:0000256" key="7">
    <source>
        <dbReference type="ARBA" id="ARBA00022642"/>
    </source>
</evidence>
<dbReference type="GO" id="GO:0008734">
    <property type="term" value="F:L-aspartate oxidase activity"/>
    <property type="evidence" value="ECO:0007669"/>
    <property type="project" value="UniProtKB-EC"/>
</dbReference>
<evidence type="ECO:0000256" key="12">
    <source>
        <dbReference type="RuleBase" id="RU362049"/>
    </source>
</evidence>
<keyword evidence="7 12" id="KW-0662">Pyridine nucleotide biosynthesis</keyword>
<feature type="domain" description="Fumarate reductase/succinate dehydrogenase flavoprotein-like C-terminal" evidence="14">
    <location>
        <begin position="439"/>
        <end position="526"/>
    </location>
</feature>
<dbReference type="Pfam" id="PF00890">
    <property type="entry name" value="FAD_binding_2"/>
    <property type="match status" value="1"/>
</dbReference>
<evidence type="ECO:0000259" key="14">
    <source>
        <dbReference type="Pfam" id="PF02910"/>
    </source>
</evidence>
<dbReference type="PIRSF" id="PIRSF000171">
    <property type="entry name" value="SDHA_APRA_LASPO"/>
    <property type="match status" value="1"/>
</dbReference>
<comment type="cofactor">
    <cofactor evidence="1 12">
        <name>FAD</name>
        <dbReference type="ChEBI" id="CHEBI:57692"/>
    </cofactor>
</comment>
<evidence type="ECO:0000256" key="3">
    <source>
        <dbReference type="ARBA" id="ARBA00008562"/>
    </source>
</evidence>
<dbReference type="InterPro" id="IPR003953">
    <property type="entry name" value="FAD-dep_OxRdtase_2_FAD-bd"/>
</dbReference>
<comment type="similarity">
    <text evidence="3 12">Belongs to the FAD-dependent oxidoreductase 2 family. NadB subfamily.</text>
</comment>
<organism evidence="15 16">
    <name type="scientific">Tumebacillus lacus</name>
    <dbReference type="NCBI Taxonomy" id="2995335"/>
    <lineage>
        <taxon>Bacteria</taxon>
        <taxon>Bacillati</taxon>
        <taxon>Bacillota</taxon>
        <taxon>Bacilli</taxon>
        <taxon>Bacillales</taxon>
        <taxon>Alicyclobacillaceae</taxon>
        <taxon>Tumebacillus</taxon>
    </lineage>
</organism>
<evidence type="ECO:0000256" key="8">
    <source>
        <dbReference type="ARBA" id="ARBA00022827"/>
    </source>
</evidence>
<keyword evidence="6 12" id="KW-0285">Flavoprotein</keyword>
<dbReference type="EMBL" id="JAPMLT010000002">
    <property type="protein sequence ID" value="MCX7569593.1"/>
    <property type="molecule type" value="Genomic_DNA"/>
</dbReference>
<dbReference type="SUPFAM" id="SSF46977">
    <property type="entry name" value="Succinate dehydrogenase/fumarate reductase flavoprotein C-terminal domain"/>
    <property type="match status" value="1"/>
</dbReference>
<sequence>MFARFIADFQPEDVTVHDTDVIVAGTGIAGLYTALKISQYADVTLLCKKGLTESNTNWAQGGIAAAIAEGDSPDLHEADTLMAGHGLNSRSAVEVLVNEGPALVEDLIRLGTQFDLEDDHIALTKEGAHSRRRILHANGDATGAEIVRALAVQVRENKRITVLENAFAIDLVTAENGSCKGVLYQKDDRLYYIRSKATVLATGGAGNMYRYTTNPDVTTADGFAMAYRAGAQLQDLEFIQFHPTVLNYPGAPRFLISEALRGEGAVLRNLAGERFMTQYHELAELAPRDIVARAIVSEIEKTKSTFVYLDITHQDPDLIKNRFPTIYEFCLSYGLDLTTDWIPVAPAAHYVMGGVRTDLYGETNVRRLFACGEVSCTGVHGANRLASNSLSEAIVFGKRIADRIQAFLLEEGECHHIDVPVVPPRFPSHVEKIDNRKLHMQKVMVRHVGVKRTRDGLERALADLGRFTPMLSHGYTKPSEWEFVNLLTASLLTAQAALLREESRGGHFRSDYPKARDNWLKHIVFQREAGVLQVGVNGERCEDQ</sequence>
<keyword evidence="16" id="KW-1185">Reference proteome</keyword>
<evidence type="ECO:0000256" key="6">
    <source>
        <dbReference type="ARBA" id="ARBA00022630"/>
    </source>
</evidence>
<dbReference type="Gene3D" id="1.20.58.100">
    <property type="entry name" value="Fumarate reductase/succinate dehydrogenase flavoprotein-like, C-terminal domain"/>
    <property type="match status" value="1"/>
</dbReference>
<dbReference type="Gene3D" id="3.50.50.60">
    <property type="entry name" value="FAD/NAD(P)-binding domain"/>
    <property type="match status" value="1"/>
</dbReference>
<evidence type="ECO:0000256" key="11">
    <source>
        <dbReference type="NCBIfam" id="TIGR00551"/>
    </source>
</evidence>
<dbReference type="PANTHER" id="PTHR42716:SF2">
    <property type="entry name" value="L-ASPARTATE OXIDASE, CHLOROPLASTIC"/>
    <property type="match status" value="1"/>
</dbReference>
<dbReference type="InterPro" id="IPR037099">
    <property type="entry name" value="Fum_R/Succ_DH_flav-like_C_sf"/>
</dbReference>
<protein>
    <recommendedName>
        <fullName evidence="5 11">L-aspartate oxidase</fullName>
        <ecNumber evidence="4 11">1.4.3.16</ecNumber>
    </recommendedName>
</protein>
<dbReference type="Gene3D" id="3.90.700.10">
    <property type="entry name" value="Succinate dehydrogenase/fumarate reductase flavoprotein, catalytic domain"/>
    <property type="match status" value="1"/>
</dbReference>
<dbReference type="SUPFAM" id="SSF56425">
    <property type="entry name" value="Succinate dehydrogenase/fumarate reductase flavoprotein, catalytic domain"/>
    <property type="match status" value="1"/>
</dbReference>
<comment type="pathway">
    <text evidence="2 12">Cofactor biosynthesis; NAD(+) biosynthesis; iminoaspartate from L-aspartate (oxidase route): step 1/1.</text>
</comment>
<gene>
    <name evidence="15" type="primary">nadB</name>
    <name evidence="15" type="ORF">OS242_06425</name>
</gene>
<evidence type="ECO:0000256" key="10">
    <source>
        <dbReference type="ARBA" id="ARBA00048305"/>
    </source>
</evidence>